<evidence type="ECO:0000313" key="4">
    <source>
        <dbReference type="Proteomes" id="UP000055060"/>
    </source>
</evidence>
<sequence length="409" mass="45598">MPKVSIIIPTYNSARFLPATLQSVLAQTYRDYEILVVDDGSTDDTPAVLQPYRYEITYIHQENKERSAARNNAIDQASGEYVAFLDSDDLWAPEKLKRQVAVLDAHPEVALVYCQARYIDENGQPTAFCGDWIDGPKGDELVIADYFEALLGGNVISGGGSTSMVRRWMLNQVGPFDVTLNHGEDWDVWLRLSRLGPFAYLPEPLTSYRVYGWKRLLTHQSTSQAIEQHLRVIDKNMAGWDGDPVRGERLRKNAMRGAYLLAALGGYQLGNFASAMDSLARAVQLDPNLGAEQEILWLAVDRAKIIERASGSYAEAIGFMDNVFDHLPPELSGLRISRRQAAGWLYISGAFEQHQQRNDARARRLLVSGLLRAPRALRNRGVLSILADVSLGRPLAAFLKGHPDEEKAA</sequence>
<protein>
    <submittedName>
        <fullName evidence="3">Glycosyltransferase</fullName>
    </submittedName>
</protein>
<evidence type="ECO:0000256" key="1">
    <source>
        <dbReference type="PROSITE-ProRule" id="PRU00339"/>
    </source>
</evidence>
<evidence type="ECO:0000313" key="3">
    <source>
        <dbReference type="EMBL" id="GAP13465.1"/>
    </source>
</evidence>
<organism evidence="3">
    <name type="scientific">Longilinea arvoryzae</name>
    <dbReference type="NCBI Taxonomy" id="360412"/>
    <lineage>
        <taxon>Bacteria</taxon>
        <taxon>Bacillati</taxon>
        <taxon>Chloroflexota</taxon>
        <taxon>Anaerolineae</taxon>
        <taxon>Anaerolineales</taxon>
        <taxon>Anaerolineaceae</taxon>
        <taxon>Longilinea</taxon>
    </lineage>
</organism>
<dbReference type="Gene3D" id="3.90.550.10">
    <property type="entry name" value="Spore Coat Polysaccharide Biosynthesis Protein SpsA, Chain A"/>
    <property type="match status" value="1"/>
</dbReference>
<feature type="repeat" description="TPR" evidence="1">
    <location>
        <begin position="256"/>
        <end position="289"/>
    </location>
</feature>
<keyword evidence="3" id="KW-0808">Transferase</keyword>
<dbReference type="InterPro" id="IPR029044">
    <property type="entry name" value="Nucleotide-diphossugar_trans"/>
</dbReference>
<gene>
    <name evidence="3" type="ORF">LARV_01219</name>
</gene>
<dbReference type="STRING" id="360412.LARV_01219"/>
<dbReference type="InterPro" id="IPR019734">
    <property type="entry name" value="TPR_rpt"/>
</dbReference>
<dbReference type="PROSITE" id="PS50005">
    <property type="entry name" value="TPR"/>
    <property type="match status" value="1"/>
</dbReference>
<reference evidence="3" key="1">
    <citation type="submission" date="2015-07" db="EMBL/GenBank/DDBJ databases">
        <title>Draft Genome Sequences of Anaerolinea thermolimosa IMO-1, Bellilinea caldifistulae GOMI-1, Leptolinea tardivitalis YMTK-2, Levilinea saccharolytica KIBI-1,Longilinea arvoryzae KOME-1, Previously Described as Members of the Anaerolineaceae (Chloroflexi).</title>
        <authorList>
            <person name="Sekiguchi Y."/>
            <person name="Ohashi A."/>
            <person name="Matsuura N."/>
            <person name="Tourlousse M.D."/>
        </authorList>
    </citation>
    <scope>NUCLEOTIDE SEQUENCE [LARGE SCALE GENOMIC DNA]</scope>
    <source>
        <strain evidence="3">KOME-1</strain>
    </source>
</reference>
<evidence type="ECO:0000259" key="2">
    <source>
        <dbReference type="Pfam" id="PF00535"/>
    </source>
</evidence>
<dbReference type="GO" id="GO:0016740">
    <property type="term" value="F:transferase activity"/>
    <property type="evidence" value="ECO:0007669"/>
    <property type="project" value="UniProtKB-KW"/>
</dbReference>
<dbReference type="RefSeq" id="WP_075072799.1">
    <property type="nucleotide sequence ID" value="NZ_DF967972.1"/>
</dbReference>
<accession>A0A0S7BDM6</accession>
<dbReference type="InterPro" id="IPR050834">
    <property type="entry name" value="Glycosyltransf_2"/>
</dbReference>
<dbReference type="SUPFAM" id="SSF53448">
    <property type="entry name" value="Nucleotide-diphospho-sugar transferases"/>
    <property type="match status" value="1"/>
</dbReference>
<dbReference type="EMBL" id="DF967972">
    <property type="protein sequence ID" value="GAP13465.1"/>
    <property type="molecule type" value="Genomic_DNA"/>
</dbReference>
<dbReference type="PANTHER" id="PTHR43685:SF2">
    <property type="entry name" value="GLYCOSYLTRANSFERASE 2-LIKE DOMAIN-CONTAINING PROTEIN"/>
    <property type="match status" value="1"/>
</dbReference>
<dbReference type="AlphaFoldDB" id="A0A0S7BDM6"/>
<dbReference type="Proteomes" id="UP000055060">
    <property type="component" value="Unassembled WGS sequence"/>
</dbReference>
<dbReference type="PANTHER" id="PTHR43685">
    <property type="entry name" value="GLYCOSYLTRANSFERASE"/>
    <property type="match status" value="1"/>
</dbReference>
<dbReference type="InterPro" id="IPR001173">
    <property type="entry name" value="Glyco_trans_2-like"/>
</dbReference>
<name>A0A0S7BDM6_9CHLR</name>
<feature type="domain" description="Glycosyltransferase 2-like" evidence="2">
    <location>
        <begin position="5"/>
        <end position="124"/>
    </location>
</feature>
<keyword evidence="4" id="KW-1185">Reference proteome</keyword>
<proteinExistence type="predicted"/>
<keyword evidence="1" id="KW-0802">TPR repeat</keyword>
<dbReference type="Pfam" id="PF00535">
    <property type="entry name" value="Glycos_transf_2"/>
    <property type="match status" value="1"/>
</dbReference>